<name>A0A397SHR7_9GLOM</name>
<proteinExistence type="predicted"/>
<dbReference type="EMBL" id="QKYT01000512">
    <property type="protein sequence ID" value="RIA84186.1"/>
    <property type="molecule type" value="Genomic_DNA"/>
</dbReference>
<dbReference type="OrthoDB" id="2307235at2759"/>
<gene>
    <name evidence="1" type="ORF">C1645_808897</name>
</gene>
<evidence type="ECO:0000313" key="2">
    <source>
        <dbReference type="Proteomes" id="UP000265703"/>
    </source>
</evidence>
<reference evidence="1 2" key="1">
    <citation type="submission" date="2018-06" db="EMBL/GenBank/DDBJ databases">
        <title>Comparative genomics reveals the genomic features of Rhizophagus irregularis, R. cerebriforme, R. diaphanum and Gigaspora rosea, and their symbiotic lifestyle signature.</title>
        <authorList>
            <person name="Morin E."/>
            <person name="San Clemente H."/>
            <person name="Chen E.C.H."/>
            <person name="De La Providencia I."/>
            <person name="Hainaut M."/>
            <person name="Kuo A."/>
            <person name="Kohler A."/>
            <person name="Murat C."/>
            <person name="Tang N."/>
            <person name="Roy S."/>
            <person name="Loubradou J."/>
            <person name="Henrissat B."/>
            <person name="Grigoriev I.V."/>
            <person name="Corradi N."/>
            <person name="Roux C."/>
            <person name="Martin F.M."/>
        </authorList>
    </citation>
    <scope>NUCLEOTIDE SEQUENCE [LARGE SCALE GENOMIC DNA]</scope>
    <source>
        <strain evidence="1 2">DAOM 227022</strain>
    </source>
</reference>
<keyword evidence="2" id="KW-1185">Reference proteome</keyword>
<protein>
    <submittedName>
        <fullName evidence="1">Uncharacterized protein</fullName>
    </submittedName>
</protein>
<dbReference type="Proteomes" id="UP000265703">
    <property type="component" value="Unassembled WGS sequence"/>
</dbReference>
<dbReference type="AlphaFoldDB" id="A0A397SHR7"/>
<sequence>MSTYITGDNNDFNVKMLPHDVKVKDLSDRNRKEFTITIIGHIELKGMVCLVPPTVEMNVTAFGKDLGRIEGDLDPGVLLNVDVAYINGYIKLYLQSGMFVRLEYDLKAFENQVKKDNVIVLTF</sequence>
<comment type="caution">
    <text evidence="1">The sequence shown here is derived from an EMBL/GenBank/DDBJ whole genome shotgun (WGS) entry which is preliminary data.</text>
</comment>
<organism evidence="1 2">
    <name type="scientific">Glomus cerebriforme</name>
    <dbReference type="NCBI Taxonomy" id="658196"/>
    <lineage>
        <taxon>Eukaryota</taxon>
        <taxon>Fungi</taxon>
        <taxon>Fungi incertae sedis</taxon>
        <taxon>Mucoromycota</taxon>
        <taxon>Glomeromycotina</taxon>
        <taxon>Glomeromycetes</taxon>
        <taxon>Glomerales</taxon>
        <taxon>Glomeraceae</taxon>
        <taxon>Glomus</taxon>
    </lineage>
</organism>
<evidence type="ECO:0000313" key="1">
    <source>
        <dbReference type="EMBL" id="RIA84186.1"/>
    </source>
</evidence>
<accession>A0A397SHR7</accession>